<dbReference type="EMBL" id="JABZRA010000014">
    <property type="protein sequence ID" value="MBF1272171.1"/>
    <property type="molecule type" value="Genomic_DNA"/>
</dbReference>
<dbReference type="Proteomes" id="UP000775770">
    <property type="component" value="Unassembled WGS sequence"/>
</dbReference>
<evidence type="ECO:0000256" key="1">
    <source>
        <dbReference type="SAM" id="Phobius"/>
    </source>
</evidence>
<dbReference type="EMBL" id="JABZRB010000342">
    <property type="protein sequence ID" value="MBF1305983.1"/>
    <property type="molecule type" value="Genomic_DNA"/>
</dbReference>
<protein>
    <submittedName>
        <fullName evidence="2">Septum formation initiator</fullName>
    </submittedName>
</protein>
<dbReference type="RefSeq" id="WP_007156666.1">
    <property type="nucleotide sequence ID" value="NZ_CAUQUA010000008.1"/>
</dbReference>
<name>A0A930DJT0_9FIRM</name>
<evidence type="ECO:0000313" key="2">
    <source>
        <dbReference type="EMBL" id="MBF1272171.1"/>
    </source>
</evidence>
<feature type="transmembrane region" description="Helical" evidence="1">
    <location>
        <begin position="12"/>
        <end position="34"/>
    </location>
</feature>
<keyword evidence="1" id="KW-0812">Transmembrane</keyword>
<comment type="caution">
    <text evidence="2">The sequence shown here is derived from an EMBL/GenBank/DDBJ whole genome shotgun (WGS) entry which is preliminary data.</text>
</comment>
<reference evidence="2" key="1">
    <citation type="submission" date="2020-04" db="EMBL/GenBank/DDBJ databases">
        <title>Deep metagenomics examines the oral microbiome during advanced dental caries in children, revealing novel taxa and co-occurrences with host molecules.</title>
        <authorList>
            <person name="Baker J.L."/>
            <person name="Morton J.T."/>
            <person name="Dinis M."/>
            <person name="Alvarez R."/>
            <person name="Tran N.C."/>
            <person name="Knight R."/>
            <person name="Edlund A."/>
        </authorList>
    </citation>
    <scope>NUCLEOTIDE SEQUENCE</scope>
    <source>
        <strain evidence="2">JCVI_38_bin.19</strain>
        <strain evidence="3">JCVI_48_bin.5</strain>
    </source>
</reference>
<dbReference type="Proteomes" id="UP000780721">
    <property type="component" value="Unassembled WGS sequence"/>
</dbReference>
<sequence>MRKQEKQKRKVFKHGVTVLGLFMVVALLAIVIFVRGRELTEKNKNYLAMEESLAEEYSKEEQRAKALEEKKVYVKTKEYIMEEAREIFGLQMPDEIIVRPKE</sequence>
<gene>
    <name evidence="2" type="ORF">HXM90_01935</name>
    <name evidence="3" type="ORF">HXM91_09110</name>
</gene>
<evidence type="ECO:0000313" key="4">
    <source>
        <dbReference type="Proteomes" id="UP000775770"/>
    </source>
</evidence>
<proteinExistence type="predicted"/>
<accession>A0A930DJT0</accession>
<evidence type="ECO:0000313" key="3">
    <source>
        <dbReference type="EMBL" id="MBF1305983.1"/>
    </source>
</evidence>
<dbReference type="AlphaFoldDB" id="A0A930DJT0"/>
<keyword evidence="1" id="KW-0472">Membrane</keyword>
<organism evidence="2 4">
    <name type="scientific">Oribacterium sinus</name>
    <dbReference type="NCBI Taxonomy" id="237576"/>
    <lineage>
        <taxon>Bacteria</taxon>
        <taxon>Bacillati</taxon>
        <taxon>Bacillota</taxon>
        <taxon>Clostridia</taxon>
        <taxon>Lachnospirales</taxon>
        <taxon>Lachnospiraceae</taxon>
        <taxon>Oribacterium</taxon>
    </lineage>
</organism>
<keyword evidence="1" id="KW-1133">Transmembrane helix</keyword>